<dbReference type="GO" id="GO:0005524">
    <property type="term" value="F:ATP binding"/>
    <property type="evidence" value="ECO:0007669"/>
    <property type="project" value="UniProtKB-UniRule"/>
</dbReference>
<dbReference type="PANTHER" id="PTHR47969:SF15">
    <property type="entry name" value="CHROMOSOME-ASSOCIATED KINESIN KIF4A-RELATED"/>
    <property type="match status" value="1"/>
</dbReference>
<name>A0A9P1CXC5_9DINO</name>
<gene>
    <name evidence="10" type="ORF">C1SCF055_LOCUS24898</name>
</gene>
<dbReference type="GO" id="GO:0008017">
    <property type="term" value="F:microtubule binding"/>
    <property type="evidence" value="ECO:0007669"/>
    <property type="project" value="InterPro"/>
</dbReference>
<evidence type="ECO:0000256" key="1">
    <source>
        <dbReference type="ARBA" id="ARBA00004496"/>
    </source>
</evidence>
<evidence type="ECO:0000313" key="10">
    <source>
        <dbReference type="EMBL" id="CAI3998618.1"/>
    </source>
</evidence>
<reference evidence="10" key="1">
    <citation type="submission" date="2022-10" db="EMBL/GenBank/DDBJ databases">
        <authorList>
            <person name="Chen Y."/>
            <person name="Dougan E. K."/>
            <person name="Chan C."/>
            <person name="Rhodes N."/>
            <person name="Thang M."/>
        </authorList>
    </citation>
    <scope>NUCLEOTIDE SEQUENCE</scope>
</reference>
<keyword evidence="13" id="KW-1185">Reference proteome</keyword>
<dbReference type="PROSITE" id="PS50067">
    <property type="entry name" value="KINESIN_MOTOR_2"/>
    <property type="match status" value="1"/>
</dbReference>
<keyword evidence="4 6" id="KW-0067">ATP-binding</keyword>
<dbReference type="InterPro" id="IPR027640">
    <property type="entry name" value="Kinesin-like_fam"/>
</dbReference>
<dbReference type="EMBL" id="CAMXCT030002513">
    <property type="protein sequence ID" value="CAL4785930.1"/>
    <property type="molecule type" value="Genomic_DNA"/>
</dbReference>
<dbReference type="GO" id="GO:0051231">
    <property type="term" value="P:spindle elongation"/>
    <property type="evidence" value="ECO:0007669"/>
    <property type="project" value="TreeGrafter"/>
</dbReference>
<accession>A0A9P1CXC5</accession>
<comment type="subcellular location">
    <subcellularLocation>
        <location evidence="1">Cytoplasm</location>
    </subcellularLocation>
</comment>
<dbReference type="GO" id="GO:0003777">
    <property type="term" value="F:microtubule motor activity"/>
    <property type="evidence" value="ECO:0007669"/>
    <property type="project" value="InterPro"/>
</dbReference>
<evidence type="ECO:0000256" key="5">
    <source>
        <dbReference type="ARBA" id="ARBA00023054"/>
    </source>
</evidence>
<organism evidence="10">
    <name type="scientific">Cladocopium goreaui</name>
    <dbReference type="NCBI Taxonomy" id="2562237"/>
    <lineage>
        <taxon>Eukaryota</taxon>
        <taxon>Sar</taxon>
        <taxon>Alveolata</taxon>
        <taxon>Dinophyceae</taxon>
        <taxon>Suessiales</taxon>
        <taxon>Symbiodiniaceae</taxon>
        <taxon>Cladocopium</taxon>
    </lineage>
</organism>
<keyword evidence="3 6" id="KW-0547">Nucleotide-binding</keyword>
<evidence type="ECO:0000313" key="13">
    <source>
        <dbReference type="Proteomes" id="UP001152797"/>
    </source>
</evidence>
<evidence type="ECO:0000256" key="6">
    <source>
        <dbReference type="PROSITE-ProRule" id="PRU00283"/>
    </source>
</evidence>
<evidence type="ECO:0000259" key="9">
    <source>
        <dbReference type="PROSITE" id="PS50067"/>
    </source>
</evidence>
<dbReference type="InterPro" id="IPR036961">
    <property type="entry name" value="Kinesin_motor_dom_sf"/>
</dbReference>
<comment type="similarity">
    <text evidence="6">Belongs to the TRAFAC class myosin-kinesin ATPase superfamily. Kinesin family.</text>
</comment>
<evidence type="ECO:0000313" key="12">
    <source>
        <dbReference type="EMBL" id="CAL4785930.1"/>
    </source>
</evidence>
<dbReference type="SUPFAM" id="SSF52540">
    <property type="entry name" value="P-loop containing nucleoside triphosphate hydrolases"/>
    <property type="match status" value="1"/>
</dbReference>
<dbReference type="InterPro" id="IPR001752">
    <property type="entry name" value="Kinesin_motor_dom"/>
</dbReference>
<proteinExistence type="inferred from homology"/>
<feature type="coiled-coil region" evidence="7">
    <location>
        <begin position="516"/>
        <end position="543"/>
    </location>
</feature>
<evidence type="ECO:0000256" key="4">
    <source>
        <dbReference type="ARBA" id="ARBA00022840"/>
    </source>
</evidence>
<comment type="caution">
    <text evidence="10">The sequence shown here is derived from an EMBL/GenBank/DDBJ whole genome shotgun (WGS) entry which is preliminary data.</text>
</comment>
<keyword evidence="2" id="KW-0963">Cytoplasm</keyword>
<reference evidence="11" key="2">
    <citation type="submission" date="2024-04" db="EMBL/GenBank/DDBJ databases">
        <authorList>
            <person name="Chen Y."/>
            <person name="Shah S."/>
            <person name="Dougan E. K."/>
            <person name="Thang M."/>
            <person name="Chan C."/>
        </authorList>
    </citation>
    <scope>NUCLEOTIDE SEQUENCE [LARGE SCALE GENOMIC DNA]</scope>
</reference>
<dbReference type="Pfam" id="PF00225">
    <property type="entry name" value="Kinesin"/>
    <property type="match status" value="1"/>
</dbReference>
<dbReference type="GO" id="GO:0005875">
    <property type="term" value="C:microtubule associated complex"/>
    <property type="evidence" value="ECO:0007669"/>
    <property type="project" value="TreeGrafter"/>
</dbReference>
<dbReference type="GO" id="GO:0007052">
    <property type="term" value="P:mitotic spindle organization"/>
    <property type="evidence" value="ECO:0007669"/>
    <property type="project" value="TreeGrafter"/>
</dbReference>
<sequence length="728" mass="82103">MTTPEDQEQSLPPVQVVVRVRPCFDDETSCLSCGSGLVRLNGEGEELKDSIADRDCRRVRRPQEFRFSTVFGPSSNQEEVFSDLQMEQLISKVVEGYHATVFAYGQTGSGKTYTMEGYQYRAQADSPQVCIDETAPERLGVIPRALRQLFAKIEHSEESTEDRPDSFSVRISFLQIYQEKIYDLLNPAPFLQGVGTDEGLRLRWDAVRDCFFVENLFEYQCASADDALRYYHAGVQRKQMASTAMNIASSRSHSVLILSLLRRSQLLGEGVEGGIAEVTSNLTLVDLAGSEKAAANENNAERFKEAVNINQSLFVLRRVITALSRNADEHVPYRESKLTSLLQHAIGGKGFMIMLACLAPADKYYEDNLSTLQYAAQAALIRGEPVINLDPKDRLIAELTQQLHAAHDYILQQMGLKELPEELQQIPSTKGRNGLSIGRCSFPSRRDQDRGQKERRRIPIPRPRPDSTRDTTPADAFQKSASTSELCQETSQSADPERRRKRLPRTYSWDTRRDPRLQLEKQLKEAEAETQQLEEQLQEALRNKPLGSEKLDELLELAGVLAENLSNPNASSRQSLRLLSVLARSSHFPPEFKATCARICSQTADLDLMSLTTEELVNAFNIHLCGVFDGPAALKRWLTEDSSMKLFFQVHTSQKWYQKQDYYRSMFRQSDAYATLRQAAEKHGLDLRTSDPGEVYHLELVSRDAKDRLSMLSEKPPLAVICISSKAA</sequence>
<protein>
    <submittedName>
        <fullName evidence="12">Kinesin-like protein KIF3A (Microtubule plus end-directed kinesin motor 3A)</fullName>
    </submittedName>
</protein>
<dbReference type="AlphaFoldDB" id="A0A9P1CXC5"/>
<dbReference type="GO" id="GO:0007018">
    <property type="term" value="P:microtubule-based movement"/>
    <property type="evidence" value="ECO:0007669"/>
    <property type="project" value="InterPro"/>
</dbReference>
<evidence type="ECO:0000256" key="3">
    <source>
        <dbReference type="ARBA" id="ARBA00022741"/>
    </source>
</evidence>
<evidence type="ECO:0000256" key="2">
    <source>
        <dbReference type="ARBA" id="ARBA00022490"/>
    </source>
</evidence>
<evidence type="ECO:0000313" key="11">
    <source>
        <dbReference type="EMBL" id="CAL1151993.1"/>
    </source>
</evidence>
<feature type="compositionally biased region" description="Polar residues" evidence="8">
    <location>
        <begin position="479"/>
        <end position="494"/>
    </location>
</feature>
<keyword evidence="5 7" id="KW-0175">Coiled coil</keyword>
<feature type="binding site" evidence="6">
    <location>
        <begin position="105"/>
        <end position="112"/>
    </location>
    <ligand>
        <name>ATP</name>
        <dbReference type="ChEBI" id="CHEBI:30616"/>
    </ligand>
</feature>
<keyword evidence="6" id="KW-0505">Motor protein</keyword>
<dbReference type="EMBL" id="CAMXCT020002513">
    <property type="protein sequence ID" value="CAL1151993.1"/>
    <property type="molecule type" value="Genomic_DNA"/>
</dbReference>
<dbReference type="EMBL" id="CAMXCT010002513">
    <property type="protein sequence ID" value="CAI3998618.1"/>
    <property type="molecule type" value="Genomic_DNA"/>
</dbReference>
<dbReference type="Gene3D" id="3.40.850.10">
    <property type="entry name" value="Kinesin motor domain"/>
    <property type="match status" value="1"/>
</dbReference>
<evidence type="ECO:0000256" key="8">
    <source>
        <dbReference type="SAM" id="MobiDB-lite"/>
    </source>
</evidence>
<feature type="domain" description="Kinesin motor" evidence="9">
    <location>
        <begin position="13"/>
        <end position="381"/>
    </location>
</feature>
<dbReference type="InterPro" id="IPR027417">
    <property type="entry name" value="P-loop_NTPase"/>
</dbReference>
<feature type="region of interest" description="Disordered" evidence="8">
    <location>
        <begin position="427"/>
        <end position="514"/>
    </location>
</feature>
<dbReference type="Proteomes" id="UP001152797">
    <property type="component" value="Unassembled WGS sequence"/>
</dbReference>
<dbReference type="OrthoDB" id="3176171at2759"/>
<dbReference type="GO" id="GO:0005737">
    <property type="term" value="C:cytoplasm"/>
    <property type="evidence" value="ECO:0007669"/>
    <property type="project" value="UniProtKB-SubCell"/>
</dbReference>
<dbReference type="SMART" id="SM00129">
    <property type="entry name" value="KISc"/>
    <property type="match status" value="1"/>
</dbReference>
<dbReference type="CDD" id="cd00106">
    <property type="entry name" value="KISc"/>
    <property type="match status" value="1"/>
</dbReference>
<dbReference type="PANTHER" id="PTHR47969">
    <property type="entry name" value="CHROMOSOME-ASSOCIATED KINESIN KIF4A-RELATED"/>
    <property type="match status" value="1"/>
</dbReference>
<dbReference type="PRINTS" id="PR00380">
    <property type="entry name" value="KINESINHEAVY"/>
</dbReference>
<evidence type="ECO:0000256" key="7">
    <source>
        <dbReference type="SAM" id="Coils"/>
    </source>
</evidence>